<feature type="domain" description="N-acetyltransferase" evidence="3">
    <location>
        <begin position="163"/>
        <end position="313"/>
    </location>
</feature>
<organism evidence="4 5">
    <name type="scientific">Deinococcus yavapaiensis KR-236</name>
    <dbReference type="NCBI Taxonomy" id="694435"/>
    <lineage>
        <taxon>Bacteria</taxon>
        <taxon>Thermotogati</taxon>
        <taxon>Deinococcota</taxon>
        <taxon>Deinococci</taxon>
        <taxon>Deinococcales</taxon>
        <taxon>Deinococcaceae</taxon>
        <taxon>Deinococcus</taxon>
    </lineage>
</organism>
<evidence type="ECO:0000256" key="2">
    <source>
        <dbReference type="ARBA" id="ARBA00023315"/>
    </source>
</evidence>
<dbReference type="PANTHER" id="PTHR43877">
    <property type="entry name" value="AMINOALKYLPHOSPHONATE N-ACETYLTRANSFERASE-RELATED-RELATED"/>
    <property type="match status" value="1"/>
</dbReference>
<evidence type="ECO:0000313" key="4">
    <source>
        <dbReference type="EMBL" id="PYE49419.1"/>
    </source>
</evidence>
<dbReference type="CDD" id="cd04301">
    <property type="entry name" value="NAT_SF"/>
    <property type="match status" value="2"/>
</dbReference>
<protein>
    <submittedName>
        <fullName evidence="4">RimJ/RimL family protein N-acetyltransferase</fullName>
    </submittedName>
</protein>
<dbReference type="RefSeq" id="WP_110888669.1">
    <property type="nucleotide sequence ID" value="NZ_QJSX01000023.1"/>
</dbReference>
<feature type="domain" description="N-acetyltransferase" evidence="3">
    <location>
        <begin position="4"/>
        <end position="153"/>
    </location>
</feature>
<evidence type="ECO:0000259" key="3">
    <source>
        <dbReference type="PROSITE" id="PS51186"/>
    </source>
</evidence>
<accession>A0A318S225</accession>
<dbReference type="InterPro" id="IPR016181">
    <property type="entry name" value="Acyl_CoA_acyltransferase"/>
</dbReference>
<gene>
    <name evidence="4" type="ORF">DES52_12313</name>
</gene>
<dbReference type="OrthoDB" id="4140682at2"/>
<keyword evidence="5" id="KW-1185">Reference proteome</keyword>
<dbReference type="PROSITE" id="PS51186">
    <property type="entry name" value="GNAT"/>
    <property type="match status" value="2"/>
</dbReference>
<evidence type="ECO:0000256" key="1">
    <source>
        <dbReference type="ARBA" id="ARBA00022679"/>
    </source>
</evidence>
<sequence>MSRLTLQSYRPENAERFLTLFNQSYHSPISLDRFNLVESLRVPDAPFARLLAFDAQRLVGAATLQHGAGNLPGWFNVHVIVDRERRGEGVARTLLEALGPFLDSARPVGVEGRVLDADPTSRAWAERRGLHVASHSFASVLPLEAFSFERFAAQVTRVEREGVRFVPLHSWLEHHAAQDLHALVSAVMQDEPTAAHRAQEPFEHFERGVIRNPFTSRVASFVAMRADRPVGFTLVRSPRQDGTMMIWGTGVARDERGSGLSAALKALSARAARNEGGTCMQTDNDARNAAMLRVNERLGFVPTVGVWRMRTSS</sequence>
<comment type="caution">
    <text evidence="4">The sequence shown here is derived from an EMBL/GenBank/DDBJ whole genome shotgun (WGS) entry which is preliminary data.</text>
</comment>
<dbReference type="InterPro" id="IPR050832">
    <property type="entry name" value="Bact_Acetyltransf"/>
</dbReference>
<dbReference type="GO" id="GO:0016747">
    <property type="term" value="F:acyltransferase activity, transferring groups other than amino-acyl groups"/>
    <property type="evidence" value="ECO:0007669"/>
    <property type="project" value="InterPro"/>
</dbReference>
<dbReference type="Proteomes" id="UP000248326">
    <property type="component" value="Unassembled WGS sequence"/>
</dbReference>
<keyword evidence="1 4" id="KW-0808">Transferase</keyword>
<reference evidence="4 5" key="1">
    <citation type="submission" date="2018-06" db="EMBL/GenBank/DDBJ databases">
        <title>Genomic Encyclopedia of Type Strains, Phase IV (KMG-IV): sequencing the most valuable type-strain genomes for metagenomic binning, comparative biology and taxonomic classification.</title>
        <authorList>
            <person name="Goeker M."/>
        </authorList>
    </citation>
    <scope>NUCLEOTIDE SEQUENCE [LARGE SCALE GENOMIC DNA]</scope>
    <source>
        <strain evidence="4 5">DSM 18048</strain>
    </source>
</reference>
<dbReference type="InterPro" id="IPR000182">
    <property type="entry name" value="GNAT_dom"/>
</dbReference>
<dbReference type="AlphaFoldDB" id="A0A318S225"/>
<dbReference type="Pfam" id="PF00583">
    <property type="entry name" value="Acetyltransf_1"/>
    <property type="match status" value="1"/>
</dbReference>
<name>A0A318S225_9DEIO</name>
<evidence type="ECO:0000313" key="5">
    <source>
        <dbReference type="Proteomes" id="UP000248326"/>
    </source>
</evidence>
<dbReference type="EMBL" id="QJSX01000023">
    <property type="protein sequence ID" value="PYE49419.1"/>
    <property type="molecule type" value="Genomic_DNA"/>
</dbReference>
<proteinExistence type="predicted"/>
<dbReference type="PANTHER" id="PTHR43877:SF6">
    <property type="entry name" value="GCN5-RELATED N-ACETYLTRANSFERASE"/>
    <property type="match status" value="1"/>
</dbReference>
<dbReference type="SUPFAM" id="SSF55729">
    <property type="entry name" value="Acyl-CoA N-acyltransferases (Nat)"/>
    <property type="match status" value="2"/>
</dbReference>
<dbReference type="Gene3D" id="3.40.630.30">
    <property type="match status" value="1"/>
</dbReference>
<keyword evidence="2" id="KW-0012">Acyltransferase</keyword>